<feature type="domain" description="RRM" evidence="3">
    <location>
        <begin position="220"/>
        <end position="325"/>
    </location>
</feature>
<protein>
    <recommendedName>
        <fullName evidence="3">RRM domain-containing protein</fullName>
    </recommendedName>
</protein>
<organism evidence="4 5">
    <name type="scientific">Brassica rapa subsp. trilocularis</name>
    <dbReference type="NCBI Taxonomy" id="1813537"/>
    <lineage>
        <taxon>Eukaryota</taxon>
        <taxon>Viridiplantae</taxon>
        <taxon>Streptophyta</taxon>
        <taxon>Embryophyta</taxon>
        <taxon>Tracheophyta</taxon>
        <taxon>Spermatophyta</taxon>
        <taxon>Magnoliopsida</taxon>
        <taxon>eudicotyledons</taxon>
        <taxon>Gunneridae</taxon>
        <taxon>Pentapetalae</taxon>
        <taxon>rosids</taxon>
        <taxon>malvids</taxon>
        <taxon>Brassicales</taxon>
        <taxon>Brassicaceae</taxon>
        <taxon>Brassiceae</taxon>
        <taxon>Brassica</taxon>
    </lineage>
</organism>
<feature type="compositionally biased region" description="Gly residues" evidence="2">
    <location>
        <begin position="166"/>
        <end position="189"/>
    </location>
</feature>
<evidence type="ECO:0000256" key="1">
    <source>
        <dbReference type="PROSITE-ProRule" id="PRU00176"/>
    </source>
</evidence>
<name>A0ABQ7NLI5_BRACM</name>
<feature type="region of interest" description="Disordered" evidence="2">
    <location>
        <begin position="163"/>
        <end position="209"/>
    </location>
</feature>
<dbReference type="SUPFAM" id="SSF54928">
    <property type="entry name" value="RNA-binding domain, RBD"/>
    <property type="match status" value="1"/>
</dbReference>
<dbReference type="Pfam" id="PF00076">
    <property type="entry name" value="RRM_1"/>
    <property type="match status" value="1"/>
</dbReference>
<evidence type="ECO:0000256" key="2">
    <source>
        <dbReference type="SAM" id="MobiDB-lite"/>
    </source>
</evidence>
<evidence type="ECO:0000259" key="3">
    <source>
        <dbReference type="PROSITE" id="PS50102"/>
    </source>
</evidence>
<gene>
    <name evidence="4" type="primary">A02g511520.1_BraROA</name>
    <name evidence="4" type="ORF">IGI04_008055</name>
</gene>
<evidence type="ECO:0000313" key="5">
    <source>
        <dbReference type="Proteomes" id="UP000823674"/>
    </source>
</evidence>
<dbReference type="Proteomes" id="UP000823674">
    <property type="component" value="Chromosome A02"/>
</dbReference>
<dbReference type="PANTHER" id="PTHR12999">
    <property type="entry name" value="ZINC FINGER RAN-BINDING DOMAIN-CONTAINING PROTEIN 2 ZRANB2-RELATED"/>
    <property type="match status" value="1"/>
</dbReference>
<dbReference type="InterPro" id="IPR000504">
    <property type="entry name" value="RRM_dom"/>
</dbReference>
<sequence length="336" mass="35530">MWIPVAAVEEIKVWDLDCSRSERIRGGGYQGGDRGVRVSGGGGWRGGGGRDGGGRDGELNVTSVGAPTPSGTGGRGASDRGGGRDSSRDSGRSSYESSRYDGGSRSGGGGGGSYGSDSRGNGSYGQGSPPPLAAIPSYDGSGSYPPPMGYGMEAVPLPSSYAGGPPSYGGPTGGYGGDAPSTGGRGGSYDGDSAPRRQEPSYGDAPAEKVKQCDENCDNARIYINNLPPDVTTDELKDLFGRVGQLISLVGRIKQKRGYRDQRPYKIKIYTVEKGKNKGDACLAYEQSTLGRRLFQQYDIHINAFIKNKNKFDKNAKYVSKFTQSTKHTTFVRRIR</sequence>
<feature type="compositionally biased region" description="Basic and acidic residues" evidence="2">
    <location>
        <begin position="77"/>
        <end position="91"/>
    </location>
</feature>
<dbReference type="PANTHER" id="PTHR12999:SF20">
    <property type="entry name" value="RANBP2-TYPE DOMAIN-CONTAINING PROTEIN"/>
    <property type="match status" value="1"/>
</dbReference>
<feature type="region of interest" description="Disordered" evidence="2">
    <location>
        <begin position="23"/>
        <end position="140"/>
    </location>
</feature>
<comment type="caution">
    <text evidence="4">The sequence shown here is derived from an EMBL/GenBank/DDBJ whole genome shotgun (WGS) entry which is preliminary data.</text>
</comment>
<feature type="compositionally biased region" description="Gly residues" evidence="2">
    <location>
        <begin position="104"/>
        <end position="114"/>
    </location>
</feature>
<dbReference type="InterPro" id="IPR012677">
    <property type="entry name" value="Nucleotide-bd_a/b_plait_sf"/>
</dbReference>
<keyword evidence="1" id="KW-0694">RNA-binding</keyword>
<proteinExistence type="predicted"/>
<reference evidence="4 5" key="1">
    <citation type="submission" date="2021-03" db="EMBL/GenBank/DDBJ databases">
        <authorList>
            <person name="King G.J."/>
            <person name="Bancroft I."/>
            <person name="Baten A."/>
            <person name="Bloomfield J."/>
            <person name="Borpatragohain P."/>
            <person name="He Z."/>
            <person name="Irish N."/>
            <person name="Irwin J."/>
            <person name="Liu K."/>
            <person name="Mauleon R.P."/>
            <person name="Moore J."/>
            <person name="Morris R."/>
            <person name="Ostergaard L."/>
            <person name="Wang B."/>
            <person name="Wells R."/>
        </authorList>
    </citation>
    <scope>NUCLEOTIDE SEQUENCE [LARGE SCALE GENOMIC DNA]</scope>
    <source>
        <strain evidence="4">R-o-18</strain>
        <tissue evidence="4">Leaf</tissue>
    </source>
</reference>
<dbReference type="InterPro" id="IPR035979">
    <property type="entry name" value="RBD_domain_sf"/>
</dbReference>
<keyword evidence="5" id="KW-1185">Reference proteome</keyword>
<dbReference type="Gene3D" id="3.30.70.330">
    <property type="match status" value="1"/>
</dbReference>
<feature type="compositionally biased region" description="Low complexity" evidence="2">
    <location>
        <begin position="92"/>
        <end position="103"/>
    </location>
</feature>
<evidence type="ECO:0000313" key="4">
    <source>
        <dbReference type="EMBL" id="KAG5411736.1"/>
    </source>
</evidence>
<feature type="compositionally biased region" description="Gly residues" evidence="2">
    <location>
        <begin position="26"/>
        <end position="51"/>
    </location>
</feature>
<dbReference type="EMBL" id="JADBGQ010000002">
    <property type="protein sequence ID" value="KAG5411736.1"/>
    <property type="molecule type" value="Genomic_DNA"/>
</dbReference>
<accession>A0ABQ7NLI5</accession>
<dbReference type="PROSITE" id="PS50102">
    <property type="entry name" value="RRM"/>
    <property type="match status" value="1"/>
</dbReference>